<dbReference type="PROSITE" id="PS51063">
    <property type="entry name" value="HTH_CRP_2"/>
    <property type="match status" value="1"/>
</dbReference>
<protein>
    <submittedName>
        <fullName evidence="5">CRP-like cAMP-binding protein</fullName>
    </submittedName>
</protein>
<keyword evidence="3" id="KW-0804">Transcription</keyword>
<gene>
    <name evidence="5" type="ORF">IQ16_01800</name>
</gene>
<dbReference type="InterPro" id="IPR036390">
    <property type="entry name" value="WH_DNA-bd_sf"/>
</dbReference>
<comment type="caution">
    <text evidence="5">The sequence shown here is derived from an EMBL/GenBank/DDBJ whole genome shotgun (WGS) entry which is preliminary data.</text>
</comment>
<dbReference type="CDD" id="cd00038">
    <property type="entry name" value="CAP_ED"/>
    <property type="match status" value="1"/>
</dbReference>
<proteinExistence type="predicted"/>
<dbReference type="InterPro" id="IPR018490">
    <property type="entry name" value="cNMP-bd_dom_sf"/>
</dbReference>
<keyword evidence="6" id="KW-1185">Reference proteome</keyword>
<evidence type="ECO:0000256" key="2">
    <source>
        <dbReference type="ARBA" id="ARBA00023125"/>
    </source>
</evidence>
<dbReference type="Gene3D" id="1.10.10.10">
    <property type="entry name" value="Winged helix-like DNA-binding domain superfamily/Winged helix DNA-binding domain"/>
    <property type="match status" value="1"/>
</dbReference>
<dbReference type="InterPro" id="IPR000595">
    <property type="entry name" value="cNMP-bd_dom"/>
</dbReference>
<dbReference type="AlphaFoldDB" id="A0A562RX41"/>
<name>A0A562RX41_9BRAD</name>
<dbReference type="InterPro" id="IPR014710">
    <property type="entry name" value="RmlC-like_jellyroll"/>
</dbReference>
<dbReference type="Pfam" id="PF00027">
    <property type="entry name" value="cNMP_binding"/>
    <property type="match status" value="1"/>
</dbReference>
<accession>A0A562RX41</accession>
<dbReference type="InterPro" id="IPR012318">
    <property type="entry name" value="HTH_CRP"/>
</dbReference>
<dbReference type="GO" id="GO:0006355">
    <property type="term" value="P:regulation of DNA-templated transcription"/>
    <property type="evidence" value="ECO:0007669"/>
    <property type="project" value="InterPro"/>
</dbReference>
<feature type="domain" description="HTH crp-type" evidence="4">
    <location>
        <begin position="149"/>
        <end position="223"/>
    </location>
</feature>
<dbReference type="Gene3D" id="2.60.120.10">
    <property type="entry name" value="Jelly Rolls"/>
    <property type="match status" value="1"/>
</dbReference>
<dbReference type="Pfam" id="PF13545">
    <property type="entry name" value="HTH_Crp_2"/>
    <property type="match status" value="1"/>
</dbReference>
<evidence type="ECO:0000259" key="4">
    <source>
        <dbReference type="PROSITE" id="PS51063"/>
    </source>
</evidence>
<dbReference type="GO" id="GO:0003677">
    <property type="term" value="F:DNA binding"/>
    <property type="evidence" value="ECO:0007669"/>
    <property type="project" value="UniProtKB-KW"/>
</dbReference>
<evidence type="ECO:0000256" key="1">
    <source>
        <dbReference type="ARBA" id="ARBA00023015"/>
    </source>
</evidence>
<dbReference type="SMART" id="SM00419">
    <property type="entry name" value="HTH_CRP"/>
    <property type="match status" value="1"/>
</dbReference>
<evidence type="ECO:0000313" key="5">
    <source>
        <dbReference type="EMBL" id="TWI73661.1"/>
    </source>
</evidence>
<evidence type="ECO:0000313" key="6">
    <source>
        <dbReference type="Proteomes" id="UP000316291"/>
    </source>
</evidence>
<dbReference type="SUPFAM" id="SSF51206">
    <property type="entry name" value="cAMP-binding domain-like"/>
    <property type="match status" value="1"/>
</dbReference>
<sequence length="242" mass="27049">MPANLAAALITKLTVSNDLDADDIRAIQSLRIRERHLDAGQIIVADGERPTDCCLIADGFAFRSKTTADGERQVLSIHIPGEIPDLQSLHLKVMDHDLVTVTRCNLGFISHDDLRVINQRRPNLAAALWRETLIDGAIFREWIVNVGRREATPRMAHLLIELHRRLTAIGHTRNGEFGLPITQADLGDCLGLSVVHTNRVLQNLRKEGLVTVSRSEFHILKPREMEELAGFDPTYLHLSPST</sequence>
<keyword evidence="2" id="KW-0238">DNA-binding</keyword>
<dbReference type="OrthoDB" id="7584044at2"/>
<evidence type="ECO:0000256" key="3">
    <source>
        <dbReference type="ARBA" id="ARBA00023163"/>
    </source>
</evidence>
<dbReference type="EMBL" id="VLLA01000003">
    <property type="protein sequence ID" value="TWI73661.1"/>
    <property type="molecule type" value="Genomic_DNA"/>
</dbReference>
<keyword evidence="1" id="KW-0805">Transcription regulation</keyword>
<dbReference type="Proteomes" id="UP000316291">
    <property type="component" value="Unassembled WGS sequence"/>
</dbReference>
<dbReference type="SUPFAM" id="SSF46785">
    <property type="entry name" value="Winged helix' DNA-binding domain"/>
    <property type="match status" value="1"/>
</dbReference>
<reference evidence="5 6" key="1">
    <citation type="journal article" date="2015" name="Stand. Genomic Sci.">
        <title>Genomic Encyclopedia of Bacterial and Archaeal Type Strains, Phase III: the genomes of soil and plant-associated and newly described type strains.</title>
        <authorList>
            <person name="Whitman W.B."/>
            <person name="Woyke T."/>
            <person name="Klenk H.P."/>
            <person name="Zhou Y."/>
            <person name="Lilburn T.G."/>
            <person name="Beck B.J."/>
            <person name="De Vos P."/>
            <person name="Vandamme P."/>
            <person name="Eisen J.A."/>
            <person name="Garrity G."/>
            <person name="Hugenholtz P."/>
            <person name="Kyrpides N.C."/>
        </authorList>
    </citation>
    <scope>NUCLEOTIDE SEQUENCE [LARGE SCALE GENOMIC DNA]</scope>
    <source>
        <strain evidence="5 6">CGMCC 1.10948</strain>
    </source>
</reference>
<organism evidence="5 6">
    <name type="scientific">Bradyrhizobium huanghuaihaiense</name>
    <dbReference type="NCBI Taxonomy" id="990078"/>
    <lineage>
        <taxon>Bacteria</taxon>
        <taxon>Pseudomonadati</taxon>
        <taxon>Pseudomonadota</taxon>
        <taxon>Alphaproteobacteria</taxon>
        <taxon>Hyphomicrobiales</taxon>
        <taxon>Nitrobacteraceae</taxon>
        <taxon>Bradyrhizobium</taxon>
    </lineage>
</organism>
<dbReference type="InterPro" id="IPR036388">
    <property type="entry name" value="WH-like_DNA-bd_sf"/>
</dbReference>